<keyword evidence="4" id="KW-1185">Reference proteome</keyword>
<dbReference type="EMBL" id="CP121252">
    <property type="protein sequence ID" value="WFP16993.1"/>
    <property type="molecule type" value="Genomic_DNA"/>
</dbReference>
<proteinExistence type="inferred from homology"/>
<name>A0ABY8H8K7_9MICC</name>
<dbReference type="InterPro" id="IPR002347">
    <property type="entry name" value="SDR_fam"/>
</dbReference>
<dbReference type="SMART" id="SM00822">
    <property type="entry name" value="PKS_KR"/>
    <property type="match status" value="1"/>
</dbReference>
<evidence type="ECO:0000256" key="1">
    <source>
        <dbReference type="ARBA" id="ARBA00006484"/>
    </source>
</evidence>
<evidence type="ECO:0000259" key="2">
    <source>
        <dbReference type="SMART" id="SM00822"/>
    </source>
</evidence>
<dbReference type="Gene3D" id="3.40.50.720">
    <property type="entry name" value="NAD(P)-binding Rossmann-like Domain"/>
    <property type="match status" value="1"/>
</dbReference>
<accession>A0ABY8H8K7</accession>
<organism evidence="3 4">
    <name type="scientific">Citricoccus muralis</name>
    <dbReference type="NCBI Taxonomy" id="169134"/>
    <lineage>
        <taxon>Bacteria</taxon>
        <taxon>Bacillati</taxon>
        <taxon>Actinomycetota</taxon>
        <taxon>Actinomycetes</taxon>
        <taxon>Micrococcales</taxon>
        <taxon>Micrococcaceae</taxon>
        <taxon>Citricoccus</taxon>
    </lineage>
</organism>
<protein>
    <submittedName>
        <fullName evidence="3">SDR family NAD(P)-dependent oxidoreductase</fullName>
    </submittedName>
</protein>
<dbReference type="InterPro" id="IPR036291">
    <property type="entry name" value="NAD(P)-bd_dom_sf"/>
</dbReference>
<dbReference type="PRINTS" id="PR00080">
    <property type="entry name" value="SDRFAMILY"/>
</dbReference>
<dbReference type="InterPro" id="IPR057326">
    <property type="entry name" value="KR_dom"/>
</dbReference>
<dbReference type="SUPFAM" id="SSF51735">
    <property type="entry name" value="NAD(P)-binding Rossmann-fold domains"/>
    <property type="match status" value="1"/>
</dbReference>
<dbReference type="Pfam" id="PF13561">
    <property type="entry name" value="adh_short_C2"/>
    <property type="match status" value="1"/>
</dbReference>
<gene>
    <name evidence="3" type="ORF">P8192_02385</name>
</gene>
<dbReference type="PRINTS" id="PR00081">
    <property type="entry name" value="GDHRDH"/>
</dbReference>
<dbReference type="PANTHER" id="PTHR42760">
    <property type="entry name" value="SHORT-CHAIN DEHYDROGENASES/REDUCTASES FAMILY MEMBER"/>
    <property type="match status" value="1"/>
</dbReference>
<dbReference type="Proteomes" id="UP001219037">
    <property type="component" value="Chromosome"/>
</dbReference>
<dbReference type="PROSITE" id="PS00061">
    <property type="entry name" value="ADH_SHORT"/>
    <property type="match status" value="1"/>
</dbReference>
<dbReference type="InterPro" id="IPR020904">
    <property type="entry name" value="Sc_DH/Rdtase_CS"/>
</dbReference>
<dbReference type="RefSeq" id="WP_278158202.1">
    <property type="nucleotide sequence ID" value="NZ_CP121252.1"/>
</dbReference>
<reference evidence="3 4" key="1">
    <citation type="submission" date="2023-04" db="EMBL/GenBank/DDBJ databases">
        <title>Funneling lignin-derived compounds into biodiesel using alkali-halophilic Citricoccus sp. P2.</title>
        <authorList>
            <person name="Luo C.-B."/>
        </authorList>
    </citation>
    <scope>NUCLEOTIDE SEQUENCE [LARGE SCALE GENOMIC DNA]</scope>
    <source>
        <strain evidence="3 4">P2</strain>
    </source>
</reference>
<evidence type="ECO:0000313" key="4">
    <source>
        <dbReference type="Proteomes" id="UP001219037"/>
    </source>
</evidence>
<dbReference type="PANTHER" id="PTHR42760:SF40">
    <property type="entry name" value="3-OXOACYL-[ACYL-CARRIER-PROTEIN] REDUCTASE, CHLOROPLASTIC"/>
    <property type="match status" value="1"/>
</dbReference>
<sequence>MMVQYDFSGRRVLITGAAGGIGWDCARLLAAAGAELVLVDRDEKRLHELLEKLGTDRGHQTVAGDLVESATLQQVITIVEQGPGLDALIPAAGIYRDQPVAEMTWDQWRHTISVNLDAVFTVTQAVLPYLNDHASIVNFDSLAGARGSRTHAHYAATKAAVTAFGRSLALEVGHRGIRVNSVAPGIIRTSMTDRLVDGSGEALLAQTPLGRFGTAEEVASVVLFLCSDASSFINGEVIHINGGLYMQ</sequence>
<evidence type="ECO:0000313" key="3">
    <source>
        <dbReference type="EMBL" id="WFP16993.1"/>
    </source>
</evidence>
<comment type="similarity">
    <text evidence="1">Belongs to the short-chain dehydrogenases/reductases (SDR) family.</text>
</comment>
<feature type="domain" description="Ketoreductase" evidence="2">
    <location>
        <begin position="10"/>
        <end position="185"/>
    </location>
</feature>